<proteinExistence type="predicted"/>
<organism evidence="1 2">
    <name type="scientific">Lentinula raphanica</name>
    <dbReference type="NCBI Taxonomy" id="153919"/>
    <lineage>
        <taxon>Eukaryota</taxon>
        <taxon>Fungi</taxon>
        <taxon>Dikarya</taxon>
        <taxon>Basidiomycota</taxon>
        <taxon>Agaricomycotina</taxon>
        <taxon>Agaricomycetes</taxon>
        <taxon>Agaricomycetidae</taxon>
        <taxon>Agaricales</taxon>
        <taxon>Marasmiineae</taxon>
        <taxon>Omphalotaceae</taxon>
        <taxon>Lentinula</taxon>
    </lineage>
</organism>
<dbReference type="EMBL" id="MU807812">
    <property type="protein sequence ID" value="KAJ3831098.1"/>
    <property type="molecule type" value="Genomic_DNA"/>
</dbReference>
<dbReference type="AlphaFoldDB" id="A0AA38NUX6"/>
<dbReference type="Proteomes" id="UP001163846">
    <property type="component" value="Unassembled WGS sequence"/>
</dbReference>
<gene>
    <name evidence="1" type="ORF">F5878DRAFT_667930</name>
</gene>
<protein>
    <recommendedName>
        <fullName evidence="3">Clavaminate synthase-like protein</fullName>
    </recommendedName>
</protein>
<sequence>MANHDDDIIGAVSLFWSMSNALLLNDVTQVIHDYMNSEELLSLQTWNVAPGSGFTLHIDNQDFFFPYYAE</sequence>
<evidence type="ECO:0008006" key="3">
    <source>
        <dbReference type="Google" id="ProtNLM"/>
    </source>
</evidence>
<evidence type="ECO:0000313" key="2">
    <source>
        <dbReference type="Proteomes" id="UP001163846"/>
    </source>
</evidence>
<evidence type="ECO:0000313" key="1">
    <source>
        <dbReference type="EMBL" id="KAJ3831098.1"/>
    </source>
</evidence>
<accession>A0AA38NUX6</accession>
<name>A0AA38NUX6_9AGAR</name>
<reference evidence="1" key="1">
    <citation type="submission" date="2022-08" db="EMBL/GenBank/DDBJ databases">
        <authorList>
            <consortium name="DOE Joint Genome Institute"/>
            <person name="Min B."/>
            <person name="Riley R."/>
            <person name="Sierra-Patev S."/>
            <person name="Naranjo-Ortiz M."/>
            <person name="Looney B."/>
            <person name="Konkel Z."/>
            <person name="Slot J.C."/>
            <person name="Sakamoto Y."/>
            <person name="Steenwyk J.L."/>
            <person name="Rokas A."/>
            <person name="Carro J."/>
            <person name="Camarero S."/>
            <person name="Ferreira P."/>
            <person name="Molpeceres G."/>
            <person name="Ruiz-Duenas F.J."/>
            <person name="Serrano A."/>
            <person name="Henrissat B."/>
            <person name="Drula E."/>
            <person name="Hughes K.W."/>
            <person name="Mata J.L."/>
            <person name="Ishikawa N.K."/>
            <person name="Vargas-Isla R."/>
            <person name="Ushijima S."/>
            <person name="Smith C.A."/>
            <person name="Ahrendt S."/>
            <person name="Andreopoulos W."/>
            <person name="He G."/>
            <person name="Labutti K."/>
            <person name="Lipzen A."/>
            <person name="Ng V."/>
            <person name="Sandor L."/>
            <person name="Barry K."/>
            <person name="Martinez A.T."/>
            <person name="Xiao Y."/>
            <person name="Gibbons J.G."/>
            <person name="Terashima K."/>
            <person name="Hibbett D.S."/>
            <person name="Grigoriev I.V."/>
        </authorList>
    </citation>
    <scope>NUCLEOTIDE SEQUENCE</scope>
    <source>
        <strain evidence="1">TFB9207</strain>
    </source>
</reference>
<comment type="caution">
    <text evidence="1">The sequence shown here is derived from an EMBL/GenBank/DDBJ whole genome shotgun (WGS) entry which is preliminary data.</text>
</comment>
<keyword evidence="2" id="KW-1185">Reference proteome</keyword>